<evidence type="ECO:0000313" key="2">
    <source>
        <dbReference type="Proteomes" id="UP000244005"/>
    </source>
</evidence>
<sequence length="321" mass="35510">MSTSMITQGIPFPASSATFTVANAETGAHLVVEDRSGAPGEYSVTVSTTETHAENLNFNLVASTYPDQPLNTCYHIQTVYAKTASAIADDGDESDDEDVGPDTGPVISKLDQADKKQLWFIEPSTEFGDGCFRFRNANTNGYLYQDQNYGLQSKPATQEERRQDWVLQFDPSAGSNVPVGIPLIHTQFRISNLAYKKVIHAKLSGDKGIIGLQNEVTLRKDQVFTLVPSTRQPGVYHMRSVYTDFYVSQSTTGNLSLVPLSHGDMKQAWSLVPTTIKPGFYRLQNVASAEFVMVTLDRTHYVLGTDAKPEREYQCWNFLGA</sequence>
<dbReference type="Gramene" id="Mp2g22430.1">
    <property type="protein sequence ID" value="Mp2g22430.1.cds1"/>
    <property type="gene ID" value="Mp2g22430"/>
</dbReference>
<accession>A0A2R6VZ15</accession>
<dbReference type="AlphaFoldDB" id="A0A2R6VZ15"/>
<evidence type="ECO:0000313" key="1">
    <source>
        <dbReference type="EMBL" id="PTQ26811.1"/>
    </source>
</evidence>
<name>A0A2R6VZ15_MARPO</name>
<protein>
    <recommendedName>
        <fullName evidence="3">Ricin B lectin domain-containing protein</fullName>
    </recommendedName>
</protein>
<dbReference type="Gene3D" id="2.80.10.50">
    <property type="match status" value="1"/>
</dbReference>
<dbReference type="Proteomes" id="UP000244005">
    <property type="component" value="Unassembled WGS sequence"/>
</dbReference>
<dbReference type="CDD" id="cd23432">
    <property type="entry name" value="beta-trefoil_Ricin_EndoBetaGal-like"/>
    <property type="match status" value="1"/>
</dbReference>
<dbReference type="InterPro" id="IPR035992">
    <property type="entry name" value="Ricin_B-like_lectins"/>
</dbReference>
<gene>
    <name evidence="1" type="ORF">MARPO_0343s0001</name>
</gene>
<reference evidence="2" key="1">
    <citation type="journal article" date="2017" name="Cell">
        <title>Insights into land plant evolution garnered from the Marchantia polymorpha genome.</title>
        <authorList>
            <person name="Bowman J.L."/>
            <person name="Kohchi T."/>
            <person name="Yamato K.T."/>
            <person name="Jenkins J."/>
            <person name="Shu S."/>
            <person name="Ishizaki K."/>
            <person name="Yamaoka S."/>
            <person name="Nishihama R."/>
            <person name="Nakamura Y."/>
            <person name="Berger F."/>
            <person name="Adam C."/>
            <person name="Aki S.S."/>
            <person name="Althoff F."/>
            <person name="Araki T."/>
            <person name="Arteaga-Vazquez M.A."/>
            <person name="Balasubrmanian S."/>
            <person name="Barry K."/>
            <person name="Bauer D."/>
            <person name="Boehm C.R."/>
            <person name="Briginshaw L."/>
            <person name="Caballero-Perez J."/>
            <person name="Catarino B."/>
            <person name="Chen F."/>
            <person name="Chiyoda S."/>
            <person name="Chovatia M."/>
            <person name="Davies K.M."/>
            <person name="Delmans M."/>
            <person name="Demura T."/>
            <person name="Dierschke T."/>
            <person name="Dolan L."/>
            <person name="Dorantes-Acosta A.E."/>
            <person name="Eklund D.M."/>
            <person name="Florent S.N."/>
            <person name="Flores-Sandoval E."/>
            <person name="Fujiyama A."/>
            <person name="Fukuzawa H."/>
            <person name="Galik B."/>
            <person name="Grimanelli D."/>
            <person name="Grimwood J."/>
            <person name="Grossniklaus U."/>
            <person name="Hamada T."/>
            <person name="Haseloff J."/>
            <person name="Hetherington A.J."/>
            <person name="Higo A."/>
            <person name="Hirakawa Y."/>
            <person name="Hundley H.N."/>
            <person name="Ikeda Y."/>
            <person name="Inoue K."/>
            <person name="Inoue S.I."/>
            <person name="Ishida S."/>
            <person name="Jia Q."/>
            <person name="Kakita M."/>
            <person name="Kanazawa T."/>
            <person name="Kawai Y."/>
            <person name="Kawashima T."/>
            <person name="Kennedy M."/>
            <person name="Kinose K."/>
            <person name="Kinoshita T."/>
            <person name="Kohara Y."/>
            <person name="Koide E."/>
            <person name="Komatsu K."/>
            <person name="Kopischke S."/>
            <person name="Kubo M."/>
            <person name="Kyozuka J."/>
            <person name="Lagercrantz U."/>
            <person name="Lin S.S."/>
            <person name="Lindquist E."/>
            <person name="Lipzen A.M."/>
            <person name="Lu C.W."/>
            <person name="De Luna E."/>
            <person name="Martienssen R.A."/>
            <person name="Minamino N."/>
            <person name="Mizutani M."/>
            <person name="Mizutani M."/>
            <person name="Mochizuki N."/>
            <person name="Monte I."/>
            <person name="Mosher R."/>
            <person name="Nagasaki H."/>
            <person name="Nakagami H."/>
            <person name="Naramoto S."/>
            <person name="Nishitani K."/>
            <person name="Ohtani M."/>
            <person name="Okamoto T."/>
            <person name="Okumura M."/>
            <person name="Phillips J."/>
            <person name="Pollak B."/>
            <person name="Reinders A."/>
            <person name="Rovekamp M."/>
            <person name="Sano R."/>
            <person name="Sawa S."/>
            <person name="Schmid M.W."/>
            <person name="Shirakawa M."/>
            <person name="Solano R."/>
            <person name="Spunde A."/>
            <person name="Suetsugu N."/>
            <person name="Sugano S."/>
            <person name="Sugiyama A."/>
            <person name="Sun R."/>
            <person name="Suzuki Y."/>
            <person name="Takenaka M."/>
            <person name="Takezawa D."/>
            <person name="Tomogane H."/>
            <person name="Tsuzuki M."/>
            <person name="Ueda T."/>
            <person name="Umeda M."/>
            <person name="Ward J.M."/>
            <person name="Watanabe Y."/>
            <person name="Yazaki K."/>
            <person name="Yokoyama R."/>
            <person name="Yoshitake Y."/>
            <person name="Yotsui I."/>
            <person name="Zachgo S."/>
            <person name="Schmutz J."/>
        </authorList>
    </citation>
    <scope>NUCLEOTIDE SEQUENCE [LARGE SCALE GENOMIC DNA]</scope>
    <source>
        <strain evidence="2">Tak-1</strain>
    </source>
</reference>
<evidence type="ECO:0008006" key="3">
    <source>
        <dbReference type="Google" id="ProtNLM"/>
    </source>
</evidence>
<proteinExistence type="predicted"/>
<dbReference type="EMBL" id="KZ773011">
    <property type="protein sequence ID" value="PTQ26811.1"/>
    <property type="molecule type" value="Genomic_DNA"/>
</dbReference>
<organism evidence="1 2">
    <name type="scientific">Marchantia polymorpha</name>
    <name type="common">Common liverwort</name>
    <name type="synonym">Marchantia aquatica</name>
    <dbReference type="NCBI Taxonomy" id="3197"/>
    <lineage>
        <taxon>Eukaryota</taxon>
        <taxon>Viridiplantae</taxon>
        <taxon>Streptophyta</taxon>
        <taxon>Embryophyta</taxon>
        <taxon>Marchantiophyta</taxon>
        <taxon>Marchantiopsida</taxon>
        <taxon>Marchantiidae</taxon>
        <taxon>Marchantiales</taxon>
        <taxon>Marchantiaceae</taxon>
        <taxon>Marchantia</taxon>
    </lineage>
</organism>
<dbReference type="SUPFAM" id="SSF50370">
    <property type="entry name" value="Ricin B-like lectins"/>
    <property type="match status" value="1"/>
</dbReference>
<keyword evidence="2" id="KW-1185">Reference proteome</keyword>